<keyword evidence="1" id="KW-0489">Methyltransferase</keyword>
<dbReference type="AlphaFoldDB" id="X1USP3"/>
<feature type="non-terminal residue" evidence="3">
    <location>
        <position position="66"/>
    </location>
</feature>
<evidence type="ECO:0000256" key="2">
    <source>
        <dbReference type="ARBA" id="ARBA00022679"/>
    </source>
</evidence>
<keyword evidence="2" id="KW-0808">Transferase</keyword>
<evidence type="ECO:0000313" key="3">
    <source>
        <dbReference type="EMBL" id="GAJ20508.1"/>
    </source>
</evidence>
<dbReference type="Pfam" id="PF02007">
    <property type="entry name" value="MtrH"/>
    <property type="match status" value="1"/>
</dbReference>
<accession>X1USP3</accession>
<dbReference type="GO" id="GO:0006730">
    <property type="term" value="P:one-carbon metabolic process"/>
    <property type="evidence" value="ECO:0007669"/>
    <property type="project" value="InterPro"/>
</dbReference>
<sequence>MFKYNTEQKSYKLGNYYVGGDPRKTPTALAGTIFYLHQKKIFKDERNGKIDKVYAESLIKRQRANS</sequence>
<protein>
    <submittedName>
        <fullName evidence="3">Uncharacterized protein</fullName>
    </submittedName>
</protein>
<dbReference type="InterPro" id="IPR023467">
    <property type="entry name" value="MeTrfase_MtrH/MtxH"/>
</dbReference>
<name>X1USP3_9ZZZZ</name>
<dbReference type="GO" id="GO:0032259">
    <property type="term" value="P:methylation"/>
    <property type="evidence" value="ECO:0007669"/>
    <property type="project" value="UniProtKB-KW"/>
</dbReference>
<gene>
    <name evidence="3" type="ORF">S12H4_56990</name>
</gene>
<organism evidence="3">
    <name type="scientific">marine sediment metagenome</name>
    <dbReference type="NCBI Taxonomy" id="412755"/>
    <lineage>
        <taxon>unclassified sequences</taxon>
        <taxon>metagenomes</taxon>
        <taxon>ecological metagenomes</taxon>
    </lineage>
</organism>
<comment type="caution">
    <text evidence="3">The sequence shown here is derived from an EMBL/GenBank/DDBJ whole genome shotgun (WGS) entry which is preliminary data.</text>
</comment>
<dbReference type="GO" id="GO:0008168">
    <property type="term" value="F:methyltransferase activity"/>
    <property type="evidence" value="ECO:0007669"/>
    <property type="project" value="UniProtKB-KW"/>
</dbReference>
<evidence type="ECO:0000256" key="1">
    <source>
        <dbReference type="ARBA" id="ARBA00022603"/>
    </source>
</evidence>
<dbReference type="EMBL" id="BARW01036779">
    <property type="protein sequence ID" value="GAJ20508.1"/>
    <property type="molecule type" value="Genomic_DNA"/>
</dbReference>
<proteinExistence type="predicted"/>
<reference evidence="3" key="1">
    <citation type="journal article" date="2014" name="Front. Microbiol.">
        <title>High frequency of phylogenetically diverse reductive dehalogenase-homologous genes in deep subseafloor sedimentary metagenomes.</title>
        <authorList>
            <person name="Kawai M."/>
            <person name="Futagami T."/>
            <person name="Toyoda A."/>
            <person name="Takaki Y."/>
            <person name="Nishi S."/>
            <person name="Hori S."/>
            <person name="Arai W."/>
            <person name="Tsubouchi T."/>
            <person name="Morono Y."/>
            <person name="Uchiyama I."/>
            <person name="Ito T."/>
            <person name="Fujiyama A."/>
            <person name="Inagaki F."/>
            <person name="Takami H."/>
        </authorList>
    </citation>
    <scope>NUCLEOTIDE SEQUENCE</scope>
    <source>
        <strain evidence="3">Expedition CK06-06</strain>
    </source>
</reference>